<name>A0ACB7H066_MANES</name>
<gene>
    <name evidence="1" type="ORF">MANES_10G110401v8</name>
</gene>
<protein>
    <submittedName>
        <fullName evidence="1">Uncharacterized protein</fullName>
    </submittedName>
</protein>
<proteinExistence type="predicted"/>
<evidence type="ECO:0000313" key="1">
    <source>
        <dbReference type="EMBL" id="KAG8645937.1"/>
    </source>
</evidence>
<keyword evidence="2" id="KW-1185">Reference proteome</keyword>
<dbReference type="EMBL" id="CM004396">
    <property type="protein sequence ID" value="KAG8645937.1"/>
    <property type="molecule type" value="Genomic_DNA"/>
</dbReference>
<accession>A0ACB7H066</accession>
<organism evidence="1 2">
    <name type="scientific">Manihot esculenta</name>
    <name type="common">Cassava</name>
    <name type="synonym">Jatropha manihot</name>
    <dbReference type="NCBI Taxonomy" id="3983"/>
    <lineage>
        <taxon>Eukaryota</taxon>
        <taxon>Viridiplantae</taxon>
        <taxon>Streptophyta</taxon>
        <taxon>Embryophyta</taxon>
        <taxon>Tracheophyta</taxon>
        <taxon>Spermatophyta</taxon>
        <taxon>Magnoliopsida</taxon>
        <taxon>eudicotyledons</taxon>
        <taxon>Gunneridae</taxon>
        <taxon>Pentapetalae</taxon>
        <taxon>rosids</taxon>
        <taxon>fabids</taxon>
        <taxon>Malpighiales</taxon>
        <taxon>Euphorbiaceae</taxon>
        <taxon>Crotonoideae</taxon>
        <taxon>Manihoteae</taxon>
        <taxon>Manihot</taxon>
    </lineage>
</organism>
<sequence length="62" mass="6973">MESLVMKMLFLAFVLVGSISCCLGVELESLPYQKGRKQEIACQLARKANILGRRLASWLVEM</sequence>
<comment type="caution">
    <text evidence="1">The sequence shown here is derived from an EMBL/GenBank/DDBJ whole genome shotgun (WGS) entry which is preliminary data.</text>
</comment>
<reference evidence="2" key="1">
    <citation type="journal article" date="2016" name="Nat. Biotechnol.">
        <title>Sequencing wild and cultivated cassava and related species reveals extensive interspecific hybridization and genetic diversity.</title>
        <authorList>
            <person name="Bredeson J.V."/>
            <person name="Lyons J.B."/>
            <person name="Prochnik S.E."/>
            <person name="Wu G.A."/>
            <person name="Ha C.M."/>
            <person name="Edsinger-Gonzales E."/>
            <person name="Grimwood J."/>
            <person name="Schmutz J."/>
            <person name="Rabbi I.Y."/>
            <person name="Egesi C."/>
            <person name="Nauluvula P."/>
            <person name="Lebot V."/>
            <person name="Ndunguru J."/>
            <person name="Mkamilo G."/>
            <person name="Bart R.S."/>
            <person name="Setter T.L."/>
            <person name="Gleadow R.M."/>
            <person name="Kulakow P."/>
            <person name="Ferguson M.E."/>
            <person name="Rounsley S."/>
            <person name="Rokhsar D.S."/>
        </authorList>
    </citation>
    <scope>NUCLEOTIDE SEQUENCE [LARGE SCALE GENOMIC DNA]</scope>
    <source>
        <strain evidence="2">cv. AM560-2</strain>
    </source>
</reference>
<evidence type="ECO:0000313" key="2">
    <source>
        <dbReference type="Proteomes" id="UP000091857"/>
    </source>
</evidence>
<dbReference type="Proteomes" id="UP000091857">
    <property type="component" value="Chromosome 10"/>
</dbReference>